<reference evidence="15 17" key="2">
    <citation type="submission" date="2018-12" db="EMBL/GenBank/DDBJ databases">
        <title>Streptomyces griseoviridis F1-27 complete genome.</title>
        <authorList>
            <person name="Mariita R.M."/>
            <person name="Sello J.K."/>
        </authorList>
    </citation>
    <scope>NUCLEOTIDE SEQUENCE [LARGE SCALE GENOMIC DNA]</scope>
    <source>
        <strain evidence="15 17">F1-27</strain>
    </source>
</reference>
<keyword evidence="7" id="KW-0378">Hydrolase</keyword>
<dbReference type="Pfam" id="PF01435">
    <property type="entry name" value="Peptidase_M48"/>
    <property type="match status" value="1"/>
</dbReference>
<dbReference type="GO" id="GO:0005886">
    <property type="term" value="C:plasma membrane"/>
    <property type="evidence" value="ECO:0007669"/>
    <property type="project" value="UniProtKB-SubCell"/>
</dbReference>
<evidence type="ECO:0000256" key="7">
    <source>
        <dbReference type="ARBA" id="ARBA00022801"/>
    </source>
</evidence>
<keyword evidence="11 13" id="KW-0472">Membrane</keyword>
<evidence type="ECO:0000313" key="15">
    <source>
        <dbReference type="EMBL" id="AZS89443.1"/>
    </source>
</evidence>
<dbReference type="GO" id="GO:0004222">
    <property type="term" value="F:metalloendopeptidase activity"/>
    <property type="evidence" value="ECO:0007669"/>
    <property type="project" value="InterPro"/>
</dbReference>
<dbReference type="Gene3D" id="3.30.2010.10">
    <property type="entry name" value="Metalloproteases ('zincins'), catalytic domain"/>
    <property type="match status" value="1"/>
</dbReference>
<dbReference type="InterPro" id="IPR001915">
    <property type="entry name" value="Peptidase_M48"/>
</dbReference>
<evidence type="ECO:0000256" key="4">
    <source>
        <dbReference type="ARBA" id="ARBA00022670"/>
    </source>
</evidence>
<keyword evidence="4" id="KW-0645">Protease</keyword>
<dbReference type="Proteomes" id="UP000501753">
    <property type="component" value="Chromosome"/>
</dbReference>
<keyword evidence="9 13" id="KW-1133">Transmembrane helix</keyword>
<feature type="transmembrane region" description="Helical" evidence="13">
    <location>
        <begin position="130"/>
        <end position="149"/>
    </location>
</feature>
<dbReference type="AlphaFoldDB" id="A0A3S9ZPF5"/>
<keyword evidence="6" id="KW-0479">Metal-binding</keyword>
<protein>
    <submittedName>
        <fullName evidence="15">Peptidase, M48 family protein</fullName>
    </submittedName>
</protein>
<feature type="domain" description="Peptidase M48" evidence="14">
    <location>
        <begin position="167"/>
        <end position="406"/>
    </location>
</feature>
<organism evidence="15 17">
    <name type="scientific">Streptomyces griseoviridis</name>
    <dbReference type="NCBI Taxonomy" id="45398"/>
    <lineage>
        <taxon>Bacteria</taxon>
        <taxon>Bacillati</taxon>
        <taxon>Actinomycetota</taxon>
        <taxon>Actinomycetes</taxon>
        <taxon>Kitasatosporales</taxon>
        <taxon>Streptomycetaceae</taxon>
        <taxon>Streptomyces</taxon>
    </lineage>
</organism>
<dbReference type="KEGG" id="sgd:ELQ87_38235"/>
<reference evidence="16 18" key="1">
    <citation type="submission" date="2018-04" db="EMBL/GenBank/DDBJ databases">
        <title>Complete genome sequences of Streptomyces griseoviridis K61 and characterization of antagonistic properties of biological control agents.</title>
        <authorList>
            <person name="Mariita R.M."/>
            <person name="Sello J.K."/>
        </authorList>
    </citation>
    <scope>NUCLEOTIDE SEQUENCE [LARGE SCALE GENOMIC DNA]</scope>
    <source>
        <strain evidence="16 18">K61</strain>
    </source>
</reference>
<evidence type="ECO:0000259" key="14">
    <source>
        <dbReference type="Pfam" id="PF01435"/>
    </source>
</evidence>
<evidence type="ECO:0000256" key="6">
    <source>
        <dbReference type="ARBA" id="ARBA00022723"/>
    </source>
</evidence>
<evidence type="ECO:0000256" key="10">
    <source>
        <dbReference type="ARBA" id="ARBA00023049"/>
    </source>
</evidence>
<keyword evidence="8" id="KW-0862">Zinc</keyword>
<evidence type="ECO:0000256" key="13">
    <source>
        <dbReference type="SAM" id="Phobius"/>
    </source>
</evidence>
<proteinExistence type="predicted"/>
<keyword evidence="18" id="KW-1185">Reference proteome</keyword>
<evidence type="ECO:0000256" key="1">
    <source>
        <dbReference type="ARBA" id="ARBA00001947"/>
    </source>
</evidence>
<dbReference type="EMBL" id="CP029078">
    <property type="protein sequence ID" value="QCN83715.1"/>
    <property type="molecule type" value="Genomic_DNA"/>
</dbReference>
<dbReference type="GO" id="GO:0046872">
    <property type="term" value="F:metal ion binding"/>
    <property type="evidence" value="ECO:0007669"/>
    <property type="project" value="UniProtKB-KW"/>
</dbReference>
<evidence type="ECO:0000256" key="3">
    <source>
        <dbReference type="ARBA" id="ARBA00022475"/>
    </source>
</evidence>
<comment type="subcellular location">
    <subcellularLocation>
        <location evidence="2">Cell membrane</location>
        <topology evidence="2">Multi-pass membrane protein</topology>
    </subcellularLocation>
</comment>
<dbReference type="Proteomes" id="UP000271291">
    <property type="component" value="Chromosome"/>
</dbReference>
<dbReference type="PANTHER" id="PTHR43221:SF1">
    <property type="entry name" value="PROTEASE HTPX"/>
    <property type="match status" value="1"/>
</dbReference>
<name>A0A3S9ZPF5_STRGD</name>
<dbReference type="PANTHER" id="PTHR43221">
    <property type="entry name" value="PROTEASE HTPX"/>
    <property type="match status" value="1"/>
</dbReference>
<dbReference type="InterPro" id="IPR050083">
    <property type="entry name" value="HtpX_protease"/>
</dbReference>
<evidence type="ECO:0000313" key="16">
    <source>
        <dbReference type="EMBL" id="QCN83715.1"/>
    </source>
</evidence>
<comment type="cofactor">
    <cofactor evidence="1">
        <name>Zn(2+)</name>
        <dbReference type="ChEBI" id="CHEBI:29105"/>
    </cofactor>
</comment>
<dbReference type="EMBL" id="CP034687">
    <property type="protein sequence ID" value="AZS89443.1"/>
    <property type="molecule type" value="Genomic_DNA"/>
</dbReference>
<evidence type="ECO:0000256" key="9">
    <source>
        <dbReference type="ARBA" id="ARBA00022989"/>
    </source>
</evidence>
<evidence type="ECO:0000256" key="8">
    <source>
        <dbReference type="ARBA" id="ARBA00022833"/>
    </source>
</evidence>
<evidence type="ECO:0000256" key="5">
    <source>
        <dbReference type="ARBA" id="ARBA00022692"/>
    </source>
</evidence>
<keyword evidence="5 13" id="KW-0812">Transmembrane</keyword>
<evidence type="ECO:0000313" key="18">
    <source>
        <dbReference type="Proteomes" id="UP000501753"/>
    </source>
</evidence>
<keyword evidence="3" id="KW-1003">Cell membrane</keyword>
<gene>
    <name evidence="16" type="ORF">DDJ31_01000</name>
    <name evidence="15" type="ORF">ELQ87_38235</name>
</gene>
<evidence type="ECO:0000256" key="2">
    <source>
        <dbReference type="ARBA" id="ARBA00004651"/>
    </source>
</evidence>
<accession>A0A3S9ZPF5</accession>
<dbReference type="OrthoDB" id="7870694at2"/>
<dbReference type="GO" id="GO:0006508">
    <property type="term" value="P:proteolysis"/>
    <property type="evidence" value="ECO:0007669"/>
    <property type="project" value="UniProtKB-KW"/>
</dbReference>
<evidence type="ECO:0000313" key="17">
    <source>
        <dbReference type="Proteomes" id="UP000271291"/>
    </source>
</evidence>
<sequence length="446" mass="47879">MCLSWTGGLWGGAGGVGEGAAVRAVEERTTSCPECGTALRADGRFTVWCRDCDWNVDPQPPPQEADRLERARRLLARRYGEKLLAEITAGGSLRARRDGSALLAFALALAVHGVTAALLLGGLWCLTAGWGSAAMVPGAVLLLFGWALWPRAFRLPGTAPVLLREDAPELYALVDDVARVVGTRGVDQVVVTTEVNAGVTARGVRGRRLLVLGLPLWEILTPRERVALLGHELGHYSNGDIRHGVVVGTAYRSLVTWYSFFHPISDPTLVEMLVNAVYTVPRLVLRGLLTLLDHLTLRAAQRAEYLADREAARAGSTEAAVGLMDRLLVADSAIVTLQREAAQAALGGPRGARTADSGAAEIWDRLRTAMASIPEGEYERQRRAGARRGHSVDSTHPPTHLRRASLLVGPATEAAVTLDDDRARRIAAELAPARGAVARRVIRDGV</sequence>
<feature type="region of interest" description="Disordered" evidence="12">
    <location>
        <begin position="378"/>
        <end position="398"/>
    </location>
</feature>
<dbReference type="CDD" id="cd07328">
    <property type="entry name" value="M48_Ste24p_like"/>
    <property type="match status" value="1"/>
</dbReference>
<feature type="transmembrane region" description="Helical" evidence="13">
    <location>
        <begin position="102"/>
        <end position="124"/>
    </location>
</feature>
<evidence type="ECO:0000256" key="11">
    <source>
        <dbReference type="ARBA" id="ARBA00023136"/>
    </source>
</evidence>
<evidence type="ECO:0000256" key="12">
    <source>
        <dbReference type="SAM" id="MobiDB-lite"/>
    </source>
</evidence>
<keyword evidence="10" id="KW-0482">Metalloprotease</keyword>